<feature type="transmembrane region" description="Helical" evidence="1">
    <location>
        <begin position="12"/>
        <end position="32"/>
    </location>
</feature>
<protein>
    <submittedName>
        <fullName evidence="2">Uncharacterized protein</fullName>
    </submittedName>
</protein>
<gene>
    <name evidence="2" type="ORF">A2431_00260</name>
</gene>
<keyword evidence="1" id="KW-0472">Membrane</keyword>
<feature type="transmembrane region" description="Helical" evidence="1">
    <location>
        <begin position="130"/>
        <end position="148"/>
    </location>
</feature>
<feature type="transmembrane region" description="Helical" evidence="1">
    <location>
        <begin position="52"/>
        <end position="73"/>
    </location>
</feature>
<organism evidence="2 3">
    <name type="scientific">Candidatus Zambryskibacteria bacterium RIFOXYC1_FULL_39_10</name>
    <dbReference type="NCBI Taxonomy" id="1802779"/>
    <lineage>
        <taxon>Bacteria</taxon>
        <taxon>Candidatus Zambryskiibacteriota</taxon>
    </lineage>
</organism>
<dbReference type="AlphaFoldDB" id="A0A1G2UZE8"/>
<evidence type="ECO:0000313" key="3">
    <source>
        <dbReference type="Proteomes" id="UP000177697"/>
    </source>
</evidence>
<proteinExistence type="predicted"/>
<reference evidence="2 3" key="1">
    <citation type="journal article" date="2016" name="Nat. Commun.">
        <title>Thousands of microbial genomes shed light on interconnected biogeochemical processes in an aquifer system.</title>
        <authorList>
            <person name="Anantharaman K."/>
            <person name="Brown C.T."/>
            <person name="Hug L.A."/>
            <person name="Sharon I."/>
            <person name="Castelle C.J."/>
            <person name="Probst A.J."/>
            <person name="Thomas B.C."/>
            <person name="Singh A."/>
            <person name="Wilkins M.J."/>
            <person name="Karaoz U."/>
            <person name="Brodie E.L."/>
            <person name="Williams K.H."/>
            <person name="Hubbard S.S."/>
            <person name="Banfield J.F."/>
        </authorList>
    </citation>
    <scope>NUCLEOTIDE SEQUENCE [LARGE SCALE GENOMIC DNA]</scope>
</reference>
<dbReference type="EMBL" id="MHWW01000013">
    <property type="protein sequence ID" value="OHB14754.1"/>
    <property type="molecule type" value="Genomic_DNA"/>
</dbReference>
<dbReference type="Proteomes" id="UP000177697">
    <property type="component" value="Unassembled WGS sequence"/>
</dbReference>
<name>A0A1G2UZE8_9BACT</name>
<keyword evidence="1" id="KW-0812">Transmembrane</keyword>
<evidence type="ECO:0000313" key="2">
    <source>
        <dbReference type="EMBL" id="OHB14754.1"/>
    </source>
</evidence>
<accession>A0A1G2UZE8</accession>
<sequence length="158" mass="18207">MEEGKFEQKKRADVVIGIAIAAIAGFILNLLANLYYDLFIIETTVWAKVNHFQVICVSLALLGLIGFLEFFIFDYKNNFEVNKSFLKRYLNYFFYNFTPGKIIRVITGLYVSAILVGFTIIIYIFMAKSAGYYIATGVFLAAFLKIYLEEREKKKLLN</sequence>
<keyword evidence="1" id="KW-1133">Transmembrane helix</keyword>
<feature type="transmembrane region" description="Helical" evidence="1">
    <location>
        <begin position="102"/>
        <end position="124"/>
    </location>
</feature>
<comment type="caution">
    <text evidence="2">The sequence shown here is derived from an EMBL/GenBank/DDBJ whole genome shotgun (WGS) entry which is preliminary data.</text>
</comment>
<evidence type="ECO:0000256" key="1">
    <source>
        <dbReference type="SAM" id="Phobius"/>
    </source>
</evidence>